<name>A0A2M7GAB4_9BACT</name>
<proteinExistence type="predicted"/>
<comment type="caution">
    <text evidence="1">The sequence shown here is derived from an EMBL/GenBank/DDBJ whole genome shotgun (WGS) entry which is preliminary data.</text>
</comment>
<protein>
    <recommendedName>
        <fullName evidence="3">YkgJ family cysteine cluster protein</fullName>
    </recommendedName>
</protein>
<reference evidence="1 2" key="1">
    <citation type="submission" date="2017-09" db="EMBL/GenBank/DDBJ databases">
        <title>Depth-based differentiation of microbial function through sediment-hosted aquifers and enrichment of novel symbionts in the deep terrestrial subsurface.</title>
        <authorList>
            <person name="Probst A.J."/>
            <person name="Ladd B."/>
            <person name="Jarett J.K."/>
            <person name="Geller-Mcgrath D.E."/>
            <person name="Sieber C.M."/>
            <person name="Emerson J.B."/>
            <person name="Anantharaman K."/>
            <person name="Thomas B.C."/>
            <person name="Malmstrom R."/>
            <person name="Stieglmeier M."/>
            <person name="Klingl A."/>
            <person name="Woyke T."/>
            <person name="Ryan C.M."/>
            <person name="Banfield J.F."/>
        </authorList>
    </citation>
    <scope>NUCLEOTIDE SEQUENCE [LARGE SCALE GENOMIC DNA]</scope>
    <source>
        <strain evidence="1">CG17_big_fil_post_rev_8_21_14_2_50_48_46</strain>
    </source>
</reference>
<dbReference type="Pfam" id="PF03692">
    <property type="entry name" value="CxxCxxCC"/>
    <property type="match status" value="1"/>
</dbReference>
<dbReference type="Proteomes" id="UP000231019">
    <property type="component" value="Unassembled WGS sequence"/>
</dbReference>
<gene>
    <name evidence="1" type="ORF">COW36_03360</name>
</gene>
<dbReference type="InterPro" id="IPR005358">
    <property type="entry name" value="Puta_zinc/iron-chelating_dom"/>
</dbReference>
<dbReference type="AlphaFoldDB" id="A0A2M7GAB4"/>
<organism evidence="1 2">
    <name type="scientific">bacterium (Candidatus Blackallbacteria) CG17_big_fil_post_rev_8_21_14_2_50_48_46</name>
    <dbReference type="NCBI Taxonomy" id="2014261"/>
    <lineage>
        <taxon>Bacteria</taxon>
        <taxon>Candidatus Blackallbacteria</taxon>
    </lineage>
</organism>
<evidence type="ECO:0008006" key="3">
    <source>
        <dbReference type="Google" id="ProtNLM"/>
    </source>
</evidence>
<accession>A0A2M7GAB4</accession>
<sequence length="247" mass="28336">MTSPSTTNLQISISQTWQWLQSASNVGESDDVHDLYYLIEFLVFLVEKQYPAIPCKAGCSQCCIDSGLPRVSALEWRHIHRYLLEMPATDRQRILAQNEQMHRPQVDLFLNEQLRLLQPEAKIPLPPFGCTQCPMLVEGMCSIYPVRPAICRAYGYFTWRRGPEQESQIFACRMAADTLLEALQQAGDETLAMPVWNRFQEKLYALNQGQGAIATLPLWLMWFTDSEQNLNPHNDPDPNFESLRTKA</sequence>
<evidence type="ECO:0000313" key="2">
    <source>
        <dbReference type="Proteomes" id="UP000231019"/>
    </source>
</evidence>
<evidence type="ECO:0000313" key="1">
    <source>
        <dbReference type="EMBL" id="PIW18828.1"/>
    </source>
</evidence>
<dbReference type="EMBL" id="PFFQ01000009">
    <property type="protein sequence ID" value="PIW18828.1"/>
    <property type="molecule type" value="Genomic_DNA"/>
</dbReference>